<protein>
    <submittedName>
        <fullName evidence="2">Uncharacterized protein</fullName>
    </submittedName>
</protein>
<keyword evidence="3" id="KW-1185">Reference proteome</keyword>
<comment type="caution">
    <text evidence="2">The sequence shown here is derived from an EMBL/GenBank/DDBJ whole genome shotgun (WGS) entry which is preliminary data.</text>
</comment>
<organism evidence="2 3">
    <name type="scientific">Effrenium voratum</name>
    <dbReference type="NCBI Taxonomy" id="2562239"/>
    <lineage>
        <taxon>Eukaryota</taxon>
        <taxon>Sar</taxon>
        <taxon>Alveolata</taxon>
        <taxon>Dinophyceae</taxon>
        <taxon>Suessiales</taxon>
        <taxon>Symbiodiniaceae</taxon>
        <taxon>Effrenium</taxon>
    </lineage>
</organism>
<evidence type="ECO:0000256" key="1">
    <source>
        <dbReference type="SAM" id="MobiDB-lite"/>
    </source>
</evidence>
<dbReference type="EMBL" id="CAUJNA010000558">
    <property type="protein sequence ID" value="CAJ1378665.1"/>
    <property type="molecule type" value="Genomic_DNA"/>
</dbReference>
<gene>
    <name evidence="2" type="ORF">EVOR1521_LOCUS7147</name>
</gene>
<sequence>MAMVAQLATPGGYGVTQTDSNGVKVITSNEGEVLGFSVSQAAQVYTMVDRILQSQRILALPLADRYTLAGKVAAVPEEHGRLIERLASNVATAFSEASALNALYLVDICKELVPGFKDKIPAGRLESAAELTNHQRAKDYVLQGQRPDESEDSDEKGE</sequence>
<dbReference type="Proteomes" id="UP001178507">
    <property type="component" value="Unassembled WGS sequence"/>
</dbReference>
<proteinExistence type="predicted"/>
<evidence type="ECO:0000313" key="2">
    <source>
        <dbReference type="EMBL" id="CAJ1378665.1"/>
    </source>
</evidence>
<accession>A0AA36I0A0</accession>
<feature type="region of interest" description="Disordered" evidence="1">
    <location>
        <begin position="136"/>
        <end position="158"/>
    </location>
</feature>
<reference evidence="2" key="1">
    <citation type="submission" date="2023-08" db="EMBL/GenBank/DDBJ databases">
        <authorList>
            <person name="Chen Y."/>
            <person name="Shah S."/>
            <person name="Dougan E. K."/>
            <person name="Thang M."/>
            <person name="Chan C."/>
        </authorList>
    </citation>
    <scope>NUCLEOTIDE SEQUENCE</scope>
</reference>
<dbReference type="AlphaFoldDB" id="A0AA36I0A0"/>
<name>A0AA36I0A0_9DINO</name>
<feature type="compositionally biased region" description="Acidic residues" evidence="1">
    <location>
        <begin position="149"/>
        <end position="158"/>
    </location>
</feature>
<evidence type="ECO:0000313" key="3">
    <source>
        <dbReference type="Proteomes" id="UP001178507"/>
    </source>
</evidence>